<feature type="signal peptide" evidence="1">
    <location>
        <begin position="1"/>
        <end position="20"/>
    </location>
</feature>
<dbReference type="AlphaFoldDB" id="A0A5P8I0T1"/>
<protein>
    <submittedName>
        <fullName evidence="2">Conotoxin superfamily S</fullName>
    </submittedName>
</protein>
<evidence type="ECO:0000256" key="1">
    <source>
        <dbReference type="SAM" id="SignalP"/>
    </source>
</evidence>
<proteinExistence type="evidence at transcript level"/>
<reference evidence="2" key="1">
    <citation type="journal article" date="2019" name="Mar. Drugs">
        <title>Conotoxin diversity in the venom gland transcriptome of the Magician's Cone, Pionoconus magus.</title>
        <authorList>
            <person name="Pardos-Blas J.R."/>
            <person name="Irisarri I."/>
            <person name="Abalde S."/>
            <person name="Tenorio M.J."/>
            <person name="Zardoya R."/>
        </authorList>
    </citation>
    <scope>NUCLEOTIDE SEQUENCE</scope>
    <source>
        <tissue evidence="2">Venom gland</tissue>
    </source>
</reference>
<name>A0A5P8I0T1_CONMA</name>
<organism evidence="2">
    <name type="scientific">Conus magus</name>
    <name type="common">Magical cone</name>
    <dbReference type="NCBI Taxonomy" id="6492"/>
    <lineage>
        <taxon>Eukaryota</taxon>
        <taxon>Metazoa</taxon>
        <taxon>Spiralia</taxon>
        <taxon>Lophotrochozoa</taxon>
        <taxon>Mollusca</taxon>
        <taxon>Gastropoda</taxon>
        <taxon>Caenogastropoda</taxon>
        <taxon>Neogastropoda</taxon>
        <taxon>Conoidea</taxon>
        <taxon>Conidae</taxon>
        <taxon>Conus</taxon>
        <taxon>Pionoconus</taxon>
    </lineage>
</organism>
<sequence length="93" mass="10410">MMSKMRAMFVLLLLFTLASSQQEGDVQARKTSLKSDFYRALRKYNKRECVFDCGTDCSGSCSCDNAPFDWCSCSGPTSKGCKCTCRCRNPTEC</sequence>
<accession>A0A5P8I0T1</accession>
<evidence type="ECO:0000313" key="2">
    <source>
        <dbReference type="EMBL" id="QFQ61102.1"/>
    </source>
</evidence>
<feature type="chain" id="PRO_5024384493" evidence="1">
    <location>
        <begin position="21"/>
        <end position="93"/>
    </location>
</feature>
<keyword evidence="1" id="KW-0732">Signal</keyword>
<dbReference type="EMBL" id="MN517419">
    <property type="protein sequence ID" value="QFQ61102.1"/>
    <property type="molecule type" value="mRNA"/>
</dbReference>